<organism evidence="1 2">
    <name type="scientific">Roridomyces roridus</name>
    <dbReference type="NCBI Taxonomy" id="1738132"/>
    <lineage>
        <taxon>Eukaryota</taxon>
        <taxon>Fungi</taxon>
        <taxon>Dikarya</taxon>
        <taxon>Basidiomycota</taxon>
        <taxon>Agaricomycotina</taxon>
        <taxon>Agaricomycetes</taxon>
        <taxon>Agaricomycetidae</taxon>
        <taxon>Agaricales</taxon>
        <taxon>Marasmiineae</taxon>
        <taxon>Mycenaceae</taxon>
        <taxon>Roridomyces</taxon>
    </lineage>
</organism>
<keyword evidence="2" id="KW-1185">Reference proteome</keyword>
<dbReference type="AlphaFoldDB" id="A0AAD7FHT0"/>
<evidence type="ECO:0000313" key="2">
    <source>
        <dbReference type="Proteomes" id="UP001221142"/>
    </source>
</evidence>
<comment type="caution">
    <text evidence="1">The sequence shown here is derived from an EMBL/GenBank/DDBJ whole genome shotgun (WGS) entry which is preliminary data.</text>
</comment>
<gene>
    <name evidence="1" type="ORF">FB45DRAFT_161052</name>
</gene>
<dbReference type="EMBL" id="JARKIF010000018">
    <property type="protein sequence ID" value="KAJ7619543.1"/>
    <property type="molecule type" value="Genomic_DNA"/>
</dbReference>
<name>A0AAD7FHT0_9AGAR</name>
<accession>A0AAD7FHT0</accession>
<evidence type="ECO:0000313" key="1">
    <source>
        <dbReference type="EMBL" id="KAJ7619543.1"/>
    </source>
</evidence>
<sequence>MTEVALEKSIRLVTDRLDRSGSALLSISFQCKYESQSLHPHIFHLLAEHSHRWETVSLSRCCLRGFDTSILRGKVPHLKKLVLDVETRFGSSPDTPIDFFGAAPHLECLWLAAPLVNSDSVRQILDRKQLKFFGCLAMMFPNEFRDGLSLLAHLPPGADVEMGLDLDHRILKLDHIPPFHLPPISSPISSLVCRTTQPFLADHASSALIQIFASLTVSTLLQMVLGCHCYPHVILDWPSTLHVQFLALCRRSTLGRCLTMLNLAEVRIAERDLLEILSVLEAIEHLEVGDAPPIVAAQPLVTDSFVRAMAGTALGDCLVPRLSHFVCVTRFMFEQRLLVDFVTSRLTRLAALDKPTAFHLHIHAFPGSKCGLDPAVHVALSELVATESRFLYESTQTYIPVG</sequence>
<reference evidence="1" key="1">
    <citation type="submission" date="2023-03" db="EMBL/GenBank/DDBJ databases">
        <title>Massive genome expansion in bonnet fungi (Mycena s.s.) driven by repeated elements and novel gene families across ecological guilds.</title>
        <authorList>
            <consortium name="Lawrence Berkeley National Laboratory"/>
            <person name="Harder C.B."/>
            <person name="Miyauchi S."/>
            <person name="Viragh M."/>
            <person name="Kuo A."/>
            <person name="Thoen E."/>
            <person name="Andreopoulos B."/>
            <person name="Lu D."/>
            <person name="Skrede I."/>
            <person name="Drula E."/>
            <person name="Henrissat B."/>
            <person name="Morin E."/>
            <person name="Kohler A."/>
            <person name="Barry K."/>
            <person name="LaButti K."/>
            <person name="Morin E."/>
            <person name="Salamov A."/>
            <person name="Lipzen A."/>
            <person name="Mereny Z."/>
            <person name="Hegedus B."/>
            <person name="Baldrian P."/>
            <person name="Stursova M."/>
            <person name="Weitz H."/>
            <person name="Taylor A."/>
            <person name="Grigoriev I.V."/>
            <person name="Nagy L.G."/>
            <person name="Martin F."/>
            <person name="Kauserud H."/>
        </authorList>
    </citation>
    <scope>NUCLEOTIDE SEQUENCE</scope>
    <source>
        <strain evidence="1">9284</strain>
    </source>
</reference>
<dbReference type="Proteomes" id="UP001221142">
    <property type="component" value="Unassembled WGS sequence"/>
</dbReference>
<proteinExistence type="predicted"/>
<protein>
    <submittedName>
        <fullName evidence="1">Uncharacterized protein</fullName>
    </submittedName>
</protein>